<keyword evidence="3 7" id="KW-0732">Signal</keyword>
<dbReference type="PRINTS" id="PR00722">
    <property type="entry name" value="CHYMOTRYPSIN"/>
</dbReference>
<dbReference type="InterPro" id="IPR043504">
    <property type="entry name" value="Peptidase_S1_PA_chymotrypsin"/>
</dbReference>
<dbReference type="PROSITE" id="PS50240">
    <property type="entry name" value="TRYPSIN_DOM"/>
    <property type="match status" value="1"/>
</dbReference>
<evidence type="ECO:0000313" key="10">
    <source>
        <dbReference type="Proteomes" id="UP001230051"/>
    </source>
</evidence>
<comment type="similarity">
    <text evidence="6">Belongs to the peptidase S1 family. CLIP subfamily.</text>
</comment>
<dbReference type="GO" id="GO:0004252">
    <property type="term" value="F:serine-type endopeptidase activity"/>
    <property type="evidence" value="ECO:0007669"/>
    <property type="project" value="InterPro"/>
</dbReference>
<feature type="domain" description="Peptidase S1" evidence="8">
    <location>
        <begin position="49"/>
        <end position="291"/>
    </location>
</feature>
<dbReference type="Gene3D" id="2.40.10.10">
    <property type="entry name" value="Trypsin-like serine proteases"/>
    <property type="match status" value="2"/>
</dbReference>
<reference evidence="9" key="1">
    <citation type="submission" date="2022-02" db="EMBL/GenBank/DDBJ databases">
        <title>Atlantic sturgeon de novo genome assembly.</title>
        <authorList>
            <person name="Stock M."/>
            <person name="Klopp C."/>
            <person name="Guiguen Y."/>
            <person name="Cabau C."/>
            <person name="Parinello H."/>
            <person name="Santidrian Yebra-Pimentel E."/>
            <person name="Kuhl H."/>
            <person name="Dirks R.P."/>
            <person name="Guessner J."/>
            <person name="Wuertz S."/>
            <person name="Du K."/>
            <person name="Schartl M."/>
        </authorList>
    </citation>
    <scope>NUCLEOTIDE SEQUENCE</scope>
    <source>
        <strain evidence="9">STURGEONOMICS-FGT-2020</strain>
        <tissue evidence="9">Whole blood</tissue>
    </source>
</reference>
<keyword evidence="4" id="KW-1015">Disulfide bond</keyword>
<dbReference type="InterPro" id="IPR001254">
    <property type="entry name" value="Trypsin_dom"/>
</dbReference>
<evidence type="ECO:0000256" key="7">
    <source>
        <dbReference type="SAM" id="SignalP"/>
    </source>
</evidence>
<feature type="signal peptide" evidence="7">
    <location>
        <begin position="1"/>
        <end position="17"/>
    </location>
</feature>
<proteinExistence type="inferred from homology"/>
<keyword evidence="10" id="KW-1185">Reference proteome</keyword>
<dbReference type="EMBL" id="JAGXEW010000017">
    <property type="protein sequence ID" value="KAK1161987.1"/>
    <property type="molecule type" value="Genomic_DNA"/>
</dbReference>
<dbReference type="FunFam" id="2.40.10.10:FF:000054">
    <property type="entry name" value="Complement C1r subcomponent"/>
    <property type="match status" value="1"/>
</dbReference>
<dbReference type="InterPro" id="IPR001314">
    <property type="entry name" value="Peptidase_S1A"/>
</dbReference>
<accession>A0AAD8G3S5</accession>
<evidence type="ECO:0000256" key="4">
    <source>
        <dbReference type="ARBA" id="ARBA00023157"/>
    </source>
</evidence>
<dbReference type="Pfam" id="PF00089">
    <property type="entry name" value="Trypsin"/>
    <property type="match status" value="1"/>
</dbReference>
<evidence type="ECO:0000259" key="8">
    <source>
        <dbReference type="PROSITE" id="PS50240"/>
    </source>
</evidence>
<evidence type="ECO:0000256" key="6">
    <source>
        <dbReference type="ARBA" id="ARBA00024195"/>
    </source>
</evidence>
<name>A0AAD8G3S5_ACIOX</name>
<dbReference type="GO" id="GO:0006508">
    <property type="term" value="P:proteolysis"/>
    <property type="evidence" value="ECO:0007669"/>
    <property type="project" value="InterPro"/>
</dbReference>
<gene>
    <name evidence="9" type="primary">HP</name>
    <name evidence="9" type="ORF">AOXY_G18253</name>
</gene>
<evidence type="ECO:0000256" key="2">
    <source>
        <dbReference type="ARBA" id="ARBA00022525"/>
    </source>
</evidence>
<dbReference type="AlphaFoldDB" id="A0AAD8G3S5"/>
<dbReference type="GO" id="GO:0005576">
    <property type="term" value="C:extracellular region"/>
    <property type="evidence" value="ECO:0007669"/>
    <property type="project" value="UniProtKB-SubCell"/>
</dbReference>
<dbReference type="SMART" id="SM00020">
    <property type="entry name" value="Tryp_SPc"/>
    <property type="match status" value="1"/>
</dbReference>
<keyword evidence="2" id="KW-0964">Secreted</keyword>
<dbReference type="CDD" id="cd00190">
    <property type="entry name" value="Tryp_SPc"/>
    <property type="match status" value="1"/>
</dbReference>
<evidence type="ECO:0000256" key="5">
    <source>
        <dbReference type="ARBA" id="ARBA00023180"/>
    </source>
</evidence>
<comment type="caution">
    <text evidence="9">The sequence shown here is derived from an EMBL/GenBank/DDBJ whole genome shotgun (WGS) entry which is preliminary data.</text>
</comment>
<evidence type="ECO:0000313" key="9">
    <source>
        <dbReference type="EMBL" id="KAK1161987.1"/>
    </source>
</evidence>
<dbReference type="Proteomes" id="UP001230051">
    <property type="component" value="Unassembled WGS sequence"/>
</dbReference>
<comment type="subcellular location">
    <subcellularLocation>
        <location evidence="1">Secreted</location>
    </subcellularLocation>
</comment>
<evidence type="ECO:0000256" key="1">
    <source>
        <dbReference type="ARBA" id="ARBA00004613"/>
    </source>
</evidence>
<dbReference type="SUPFAM" id="SSF50494">
    <property type="entry name" value="Trypsin-like serine proteases"/>
    <property type="match status" value="1"/>
</dbReference>
<sequence length="293" mass="32670">MWSSLAVLLVISGLCFADKPLTEVNEKPEKETPPVCGKPAGPIRRDRRMVGGLLAPNVPWQALVSLRGDLVRGGGVLISDRWVLTSGRNLMDSFSNATEKELPRVYVGITEVHHAIHSTEVPVEQVIMHPRFQNSSEWENDLALIKLGEKVSLGQNVMPICLPLKEYVETGREGHVAGFGMGAYFEYSKHLKYLMLAVADHAQCHDYYNSSAHLLRNVPVVNENMFCTEVTRYSENTCWGDAGAAFAVKDPQDGAWYLAGILSFDKSCSVETYSVFMKLSSYLPWIYHVLGNY</sequence>
<evidence type="ECO:0000256" key="3">
    <source>
        <dbReference type="ARBA" id="ARBA00022729"/>
    </source>
</evidence>
<dbReference type="InterPro" id="IPR009003">
    <property type="entry name" value="Peptidase_S1_PA"/>
</dbReference>
<protein>
    <submittedName>
        <fullName evidence="9">Haptoglobin-like</fullName>
    </submittedName>
</protein>
<keyword evidence="5" id="KW-0325">Glycoprotein</keyword>
<organism evidence="9 10">
    <name type="scientific">Acipenser oxyrinchus oxyrinchus</name>
    <dbReference type="NCBI Taxonomy" id="40147"/>
    <lineage>
        <taxon>Eukaryota</taxon>
        <taxon>Metazoa</taxon>
        <taxon>Chordata</taxon>
        <taxon>Craniata</taxon>
        <taxon>Vertebrata</taxon>
        <taxon>Euteleostomi</taxon>
        <taxon>Actinopterygii</taxon>
        <taxon>Chondrostei</taxon>
        <taxon>Acipenseriformes</taxon>
        <taxon>Acipenseridae</taxon>
        <taxon>Acipenser</taxon>
    </lineage>
</organism>
<feature type="chain" id="PRO_5042048496" evidence="7">
    <location>
        <begin position="18"/>
        <end position="293"/>
    </location>
</feature>
<dbReference type="InterPro" id="IPR051487">
    <property type="entry name" value="Ser/Thr_Proteases_Immune/Dev"/>
</dbReference>
<dbReference type="PANTHER" id="PTHR24256">
    <property type="entry name" value="TRYPTASE-RELATED"/>
    <property type="match status" value="1"/>
</dbReference>